<feature type="transmembrane region" description="Helical" evidence="1">
    <location>
        <begin position="58"/>
        <end position="78"/>
    </location>
</feature>
<comment type="caution">
    <text evidence="2">The sequence shown here is derived from an EMBL/GenBank/DDBJ whole genome shotgun (WGS) entry which is preliminary data.</text>
</comment>
<feature type="transmembrane region" description="Helical" evidence="1">
    <location>
        <begin position="33"/>
        <end position="52"/>
    </location>
</feature>
<gene>
    <name evidence="2" type="ORF">Godav_017782</name>
</gene>
<accession>A0A7J8QVL7</accession>
<reference evidence="2 3" key="1">
    <citation type="journal article" date="2019" name="Genome Biol. Evol.">
        <title>Insights into the evolution of the New World diploid cottons (Gossypium, subgenus Houzingenia) based on genome sequencing.</title>
        <authorList>
            <person name="Grover C.E."/>
            <person name="Arick M.A. 2nd"/>
            <person name="Thrash A."/>
            <person name="Conover J.L."/>
            <person name="Sanders W.S."/>
            <person name="Peterson D.G."/>
            <person name="Frelichowski J.E."/>
            <person name="Scheffler J.A."/>
            <person name="Scheffler B.E."/>
            <person name="Wendel J.F."/>
        </authorList>
    </citation>
    <scope>NUCLEOTIDE SEQUENCE [LARGE SCALE GENOMIC DNA]</scope>
    <source>
        <strain evidence="2">27</strain>
        <tissue evidence="2">Leaf</tissue>
    </source>
</reference>
<dbReference type="AlphaFoldDB" id="A0A7J8QVL7"/>
<keyword evidence="1" id="KW-1133">Transmembrane helix</keyword>
<dbReference type="Proteomes" id="UP000593561">
    <property type="component" value="Unassembled WGS sequence"/>
</dbReference>
<evidence type="ECO:0000313" key="2">
    <source>
        <dbReference type="EMBL" id="MBA0605182.1"/>
    </source>
</evidence>
<sequence length="114" mass="13222">SFQGEEASRTSDQPRHIKNSRCRERLEILKGRHIIILFVLSSPALVYGLMVARAKNRVHSILFPILVFRDTLGLLLFIRSRLLCYDLSSSSYRSYSRFIPIHCYDIPYSNSEDS</sequence>
<organism evidence="2 3">
    <name type="scientific">Gossypium davidsonii</name>
    <name type="common">Davidson's cotton</name>
    <name type="synonym">Gossypium klotzschianum subsp. davidsonii</name>
    <dbReference type="NCBI Taxonomy" id="34287"/>
    <lineage>
        <taxon>Eukaryota</taxon>
        <taxon>Viridiplantae</taxon>
        <taxon>Streptophyta</taxon>
        <taxon>Embryophyta</taxon>
        <taxon>Tracheophyta</taxon>
        <taxon>Spermatophyta</taxon>
        <taxon>Magnoliopsida</taxon>
        <taxon>eudicotyledons</taxon>
        <taxon>Gunneridae</taxon>
        <taxon>Pentapetalae</taxon>
        <taxon>rosids</taxon>
        <taxon>malvids</taxon>
        <taxon>Malvales</taxon>
        <taxon>Malvaceae</taxon>
        <taxon>Malvoideae</taxon>
        <taxon>Gossypium</taxon>
    </lineage>
</organism>
<evidence type="ECO:0000313" key="3">
    <source>
        <dbReference type="Proteomes" id="UP000593561"/>
    </source>
</evidence>
<dbReference type="PANTHER" id="PTHR33269:SF17">
    <property type="entry name" value="NADH-UBIQUINONE OXIDOREDUCTASE CHAIN 6"/>
    <property type="match status" value="1"/>
</dbReference>
<dbReference type="PANTHER" id="PTHR33269">
    <property type="entry name" value="NADH-UBIQUINONE OXIDOREDUCTASE CHAIN 6"/>
    <property type="match status" value="1"/>
</dbReference>
<keyword evidence="3" id="KW-1185">Reference proteome</keyword>
<dbReference type="EMBL" id="JABFAC010000001">
    <property type="protein sequence ID" value="MBA0605182.1"/>
    <property type="molecule type" value="Genomic_DNA"/>
</dbReference>
<keyword evidence="1" id="KW-0472">Membrane</keyword>
<protein>
    <submittedName>
        <fullName evidence="2">Uncharacterized protein</fullName>
    </submittedName>
</protein>
<proteinExistence type="predicted"/>
<name>A0A7J8QVL7_GOSDV</name>
<feature type="non-terminal residue" evidence="2">
    <location>
        <position position="114"/>
    </location>
</feature>
<keyword evidence="1" id="KW-0812">Transmembrane</keyword>
<evidence type="ECO:0000256" key="1">
    <source>
        <dbReference type="SAM" id="Phobius"/>
    </source>
</evidence>